<organism evidence="2 3">
    <name type="scientific">Black beetle virus</name>
    <name type="common">BBV</name>
    <dbReference type="NCBI Taxonomy" id="12285"/>
    <lineage>
        <taxon>Viruses</taxon>
        <taxon>Riboviria</taxon>
        <taxon>Orthornavirae</taxon>
        <taxon>Kitrinoviricota</taxon>
        <taxon>Magsaviricetes</taxon>
        <taxon>Nodamuvirales</taxon>
        <taxon>Nodaviridae</taxon>
        <taxon>Alphanodavirus</taxon>
        <taxon>Alphanodavirus heteronychi</taxon>
    </lineage>
</organism>
<dbReference type="KEGG" id="vg:956654"/>
<keyword evidence="2" id="KW-0946">Virion</keyword>
<evidence type="ECO:0000313" key="2">
    <source>
        <dbReference type="EMBL" id="CAA25469.1"/>
    </source>
</evidence>
<keyword evidence="3" id="KW-1185">Reference proteome</keyword>
<feature type="region of interest" description="Disordered" evidence="1">
    <location>
        <begin position="45"/>
        <end position="72"/>
    </location>
</feature>
<reference evidence="3" key="2">
    <citation type="journal article" date="1985" name="J. Mol. Biol.">
        <title>Structure of the black beetle virus genome and its functional implications.</title>
        <authorList>
            <person name="Dasmahapatra B."/>
            <person name="Dasgupta R."/>
            <person name="Ghosh A."/>
            <person name="Kaesberg P."/>
        </authorList>
    </citation>
    <scope>NUCLEOTIDE SEQUENCE [LARGE SCALE GENOMIC DNA]</scope>
</reference>
<name>Q7T8V5_BBV</name>
<accession>Q7T8V5</accession>
<sequence length="72" mass="7973">MHLCGRGLNPLLNPPLLWPATFPGLSVSRPVVLVVYPHSLKVSGFRSRMPTRSGKNPNDRTFGHNKPNLVDD</sequence>
<dbReference type="GO" id="GO:0019028">
    <property type="term" value="C:viral capsid"/>
    <property type="evidence" value="ECO:0007669"/>
    <property type="project" value="UniProtKB-KW"/>
</dbReference>
<reference evidence="2 3" key="1">
    <citation type="journal article" date="1984" name="Nucleic Acids Res.">
        <title>Primary and secondary structure of black beetle virus RNA2, the genomic messenger for BBV coat protein precursor.</title>
        <authorList>
            <person name="Dasgupta R."/>
            <person name="Ghosh A."/>
            <person name="Dasmahapatra B."/>
            <person name="Guarino L.A."/>
            <person name="Kaesberg P."/>
        </authorList>
    </citation>
    <scope>NUCLEOTIDE SEQUENCE [LARGE SCALE GENOMIC DNA]</scope>
</reference>
<organismHost>
    <name type="scientific">Heteronychus arator</name>
    <name type="common">African black beetle</name>
    <dbReference type="NCBI Taxonomy" id="295550"/>
</organismHost>
<protein>
    <submittedName>
        <fullName evidence="2">(BBV) RNA2 sequence for coat protein</fullName>
    </submittedName>
</protein>
<dbReference type="EMBL" id="X00956">
    <property type="protein sequence ID" value="CAA25469.1"/>
    <property type="molecule type" value="Genomic_RNA"/>
</dbReference>
<dbReference type="RefSeq" id="NP_049330.1">
    <property type="nucleotide sequence ID" value="NC_002037.1"/>
</dbReference>
<evidence type="ECO:0000256" key="1">
    <source>
        <dbReference type="SAM" id="MobiDB-lite"/>
    </source>
</evidence>
<evidence type="ECO:0000313" key="3">
    <source>
        <dbReference type="Proteomes" id="UP000203003"/>
    </source>
</evidence>
<dbReference type="Proteomes" id="UP000203003">
    <property type="component" value="Genome"/>
</dbReference>
<proteinExistence type="predicted"/>
<keyword evidence="2" id="KW-0167">Capsid protein</keyword>
<dbReference type="GeneID" id="956654"/>